<dbReference type="RefSeq" id="WP_110571784.1">
    <property type="nucleotide sequence ID" value="NZ_QKLW01000001.1"/>
</dbReference>
<evidence type="ECO:0000313" key="3">
    <source>
        <dbReference type="Proteomes" id="UP000247551"/>
    </source>
</evidence>
<protein>
    <submittedName>
        <fullName evidence="2">Pimeloyl-ACP methyl ester carboxylesterase</fullName>
    </submittedName>
</protein>
<dbReference type="PANTHER" id="PTHR46438:SF11">
    <property type="entry name" value="LIPASE-RELATED"/>
    <property type="match status" value="1"/>
</dbReference>
<comment type="caution">
    <text evidence="2">The sequence shown here is derived from an EMBL/GenBank/DDBJ whole genome shotgun (WGS) entry which is preliminary data.</text>
</comment>
<gene>
    <name evidence="2" type="ORF">DFP75_101356</name>
</gene>
<dbReference type="AlphaFoldDB" id="A0A318V955"/>
<proteinExistence type="predicted"/>
<dbReference type="InterPro" id="IPR029058">
    <property type="entry name" value="AB_hydrolase_fold"/>
</dbReference>
<dbReference type="SUPFAM" id="SSF53474">
    <property type="entry name" value="alpha/beta-Hydrolases"/>
    <property type="match status" value="1"/>
</dbReference>
<sequence length="277" mass="30647">MTLKTLQRFKSPTGLSYVKLGQGPSLVLIHGVGLRLEAWVNQLEALSKNYTVYAVDMPGHGESSVMKECTDISKYTDVIARWVKTELKSSVVMVGHSMGSMIALNFAIRYSKLCSGVLALNSVYRRSAEAKKAVLARVQQIKHDINAQNVTGPVARWFDYPVQGNDVVYADLCCQWLSQAPLDGYRQAYEVFCLNDGPAESDLEALAVPAMFITGRNDPNSLPSMSENMAAICSKGESYIVENARHMAPLTHSNEINPIMIDFASRCFIQSKEMSHE</sequence>
<evidence type="ECO:0000259" key="1">
    <source>
        <dbReference type="Pfam" id="PF12697"/>
    </source>
</evidence>
<name>A0A318V955_9GAMM</name>
<evidence type="ECO:0000313" key="2">
    <source>
        <dbReference type="EMBL" id="PYF84331.1"/>
    </source>
</evidence>
<dbReference type="Proteomes" id="UP000247551">
    <property type="component" value="Unassembled WGS sequence"/>
</dbReference>
<dbReference type="InterPro" id="IPR000073">
    <property type="entry name" value="AB_hydrolase_1"/>
</dbReference>
<dbReference type="EMBL" id="QKLW01000001">
    <property type="protein sequence ID" value="PYF84331.1"/>
    <property type="molecule type" value="Genomic_DNA"/>
</dbReference>
<keyword evidence="3" id="KW-1185">Reference proteome</keyword>
<accession>A0A318V955</accession>
<organism evidence="2 3">
    <name type="scientific">Marinomonas alcarazii</name>
    <dbReference type="NCBI Taxonomy" id="491949"/>
    <lineage>
        <taxon>Bacteria</taxon>
        <taxon>Pseudomonadati</taxon>
        <taxon>Pseudomonadota</taxon>
        <taxon>Gammaproteobacteria</taxon>
        <taxon>Oceanospirillales</taxon>
        <taxon>Oceanospirillaceae</taxon>
        <taxon>Marinomonas</taxon>
    </lineage>
</organism>
<dbReference type="PRINTS" id="PR00111">
    <property type="entry name" value="ABHYDROLASE"/>
</dbReference>
<feature type="domain" description="AB hydrolase-1" evidence="1">
    <location>
        <begin position="26"/>
        <end position="252"/>
    </location>
</feature>
<dbReference type="Gene3D" id="3.40.50.1820">
    <property type="entry name" value="alpha/beta hydrolase"/>
    <property type="match status" value="1"/>
</dbReference>
<reference evidence="2 3" key="1">
    <citation type="submission" date="2018-06" db="EMBL/GenBank/DDBJ databases">
        <title>Genomic Encyclopedia of Type Strains, Phase III (KMG-III): the genomes of soil and plant-associated and newly described type strains.</title>
        <authorList>
            <person name="Whitman W."/>
        </authorList>
    </citation>
    <scope>NUCLEOTIDE SEQUENCE [LARGE SCALE GENOMIC DNA]</scope>
    <source>
        <strain evidence="2 3">CECT 7730</strain>
    </source>
</reference>
<dbReference type="PANTHER" id="PTHR46438">
    <property type="entry name" value="ALPHA/BETA-HYDROLASES SUPERFAMILY PROTEIN"/>
    <property type="match status" value="1"/>
</dbReference>
<dbReference type="Pfam" id="PF12697">
    <property type="entry name" value="Abhydrolase_6"/>
    <property type="match status" value="1"/>
</dbReference>